<dbReference type="InterPro" id="IPR006665">
    <property type="entry name" value="OmpA-like"/>
</dbReference>
<dbReference type="AlphaFoldDB" id="A0A2L0EPB1"/>
<dbReference type="Proteomes" id="UP000238348">
    <property type="component" value="Chromosome"/>
</dbReference>
<feature type="region of interest" description="Disordered" evidence="2">
    <location>
        <begin position="305"/>
        <end position="361"/>
    </location>
</feature>
<proteinExistence type="predicted"/>
<dbReference type="SUPFAM" id="SSF103088">
    <property type="entry name" value="OmpA-like"/>
    <property type="match status" value="1"/>
</dbReference>
<accession>A0A2L0EPB1</accession>
<dbReference type="GO" id="GO:0016020">
    <property type="term" value="C:membrane"/>
    <property type="evidence" value="ECO:0007669"/>
    <property type="project" value="UniProtKB-UniRule"/>
</dbReference>
<evidence type="ECO:0000313" key="5">
    <source>
        <dbReference type="Proteomes" id="UP000238348"/>
    </source>
</evidence>
<gene>
    <name evidence="4" type="ORF">SOCE26_025540</name>
</gene>
<dbReference type="RefSeq" id="WP_234023614.1">
    <property type="nucleotide sequence ID" value="NZ_CP012673.1"/>
</dbReference>
<keyword evidence="1" id="KW-0472">Membrane</keyword>
<organism evidence="4 5">
    <name type="scientific">Sorangium cellulosum</name>
    <name type="common">Polyangium cellulosum</name>
    <dbReference type="NCBI Taxonomy" id="56"/>
    <lineage>
        <taxon>Bacteria</taxon>
        <taxon>Pseudomonadati</taxon>
        <taxon>Myxococcota</taxon>
        <taxon>Polyangia</taxon>
        <taxon>Polyangiales</taxon>
        <taxon>Polyangiaceae</taxon>
        <taxon>Sorangium</taxon>
    </lineage>
</organism>
<feature type="compositionally biased region" description="Low complexity" evidence="2">
    <location>
        <begin position="127"/>
        <end position="141"/>
    </location>
</feature>
<dbReference type="EMBL" id="CP012673">
    <property type="protein sequence ID" value="AUX41147.1"/>
    <property type="molecule type" value="Genomic_DNA"/>
</dbReference>
<sequence length="361" mass="35899">MQLPALVVAEGSAKGSAEVSPSVSASERLVSSTARRGSPLEARAGRRPSPGGGRSAPARLCALLAPALLAGCGYTEFEWQVQQDKLTRLQRDLQSSELRIRELEQQGARAGAPAPTPVADDLLGMEGPAPGAGAQRGAAAGGRAAASPDSAVLQAFLPVAAGEVTVAPRDGQVVLSIPSRLLFKGNRDALSPAGEKTLRDIAAIIRGSEPLRALGYQVVGHTASGAPAATGAPTVAWRNGWDVTVAQARAVMLFLAQPKEAGVPLARLSLAAYADLAPADAGGGAPAQPPDPRIEIVVDGTAPVAASPTGGVRPATGAPATGAPATGAPATGAPATGAPATGAPAPRTPATGTPVQEDTYP</sequence>
<feature type="region of interest" description="Disordered" evidence="2">
    <location>
        <begin position="104"/>
        <end position="141"/>
    </location>
</feature>
<evidence type="ECO:0000313" key="4">
    <source>
        <dbReference type="EMBL" id="AUX41147.1"/>
    </source>
</evidence>
<evidence type="ECO:0000256" key="2">
    <source>
        <dbReference type="SAM" id="MobiDB-lite"/>
    </source>
</evidence>
<dbReference type="InterPro" id="IPR036737">
    <property type="entry name" value="OmpA-like_sf"/>
</dbReference>
<evidence type="ECO:0000256" key="1">
    <source>
        <dbReference type="PROSITE-ProRule" id="PRU00473"/>
    </source>
</evidence>
<reference evidence="4 5" key="1">
    <citation type="submission" date="2015-09" db="EMBL/GenBank/DDBJ databases">
        <title>Sorangium comparison.</title>
        <authorList>
            <person name="Zaburannyi N."/>
            <person name="Bunk B."/>
            <person name="Overmann J."/>
            <person name="Mueller R."/>
        </authorList>
    </citation>
    <scope>NUCLEOTIDE SEQUENCE [LARGE SCALE GENOMIC DNA]</scope>
    <source>
        <strain evidence="4 5">So ce26</strain>
    </source>
</reference>
<dbReference type="Gene3D" id="3.30.1330.60">
    <property type="entry name" value="OmpA-like domain"/>
    <property type="match status" value="1"/>
</dbReference>
<feature type="compositionally biased region" description="Low complexity" evidence="2">
    <location>
        <begin position="16"/>
        <end position="27"/>
    </location>
</feature>
<protein>
    <recommendedName>
        <fullName evidence="3">OmpA-like domain-containing protein</fullName>
    </recommendedName>
</protein>
<feature type="compositionally biased region" description="Low complexity" evidence="2">
    <location>
        <begin position="308"/>
        <end position="355"/>
    </location>
</feature>
<feature type="region of interest" description="Disordered" evidence="2">
    <location>
        <begin position="12"/>
        <end position="55"/>
    </location>
</feature>
<dbReference type="PROSITE" id="PS51123">
    <property type="entry name" value="OMPA_2"/>
    <property type="match status" value="1"/>
</dbReference>
<name>A0A2L0EPB1_SORCE</name>
<feature type="domain" description="OmpA-like" evidence="3">
    <location>
        <begin position="170"/>
        <end position="302"/>
    </location>
</feature>
<evidence type="ECO:0000259" key="3">
    <source>
        <dbReference type="PROSITE" id="PS51123"/>
    </source>
</evidence>